<dbReference type="Proteomes" id="UP000244940">
    <property type="component" value="Unassembled WGS sequence"/>
</dbReference>
<feature type="compositionally biased region" description="Gly residues" evidence="1">
    <location>
        <begin position="295"/>
        <end position="304"/>
    </location>
</feature>
<keyword evidence="2" id="KW-0812">Transmembrane</keyword>
<evidence type="ECO:0000313" key="3">
    <source>
        <dbReference type="EMBL" id="PWE27784.1"/>
    </source>
</evidence>
<gene>
    <name evidence="3" type="ORF">C4N9_15220</name>
</gene>
<protein>
    <recommendedName>
        <fullName evidence="5">Type II secretion system protein GspC N-terminal domain-containing protein</fullName>
    </recommendedName>
</protein>
<evidence type="ECO:0008006" key="5">
    <source>
        <dbReference type="Google" id="ProtNLM"/>
    </source>
</evidence>
<organism evidence="3 4">
    <name type="scientific">Pararhodobacter marinus</name>
    <dbReference type="NCBI Taxonomy" id="2184063"/>
    <lineage>
        <taxon>Bacteria</taxon>
        <taxon>Pseudomonadati</taxon>
        <taxon>Pseudomonadota</taxon>
        <taxon>Alphaproteobacteria</taxon>
        <taxon>Rhodobacterales</taxon>
        <taxon>Paracoccaceae</taxon>
        <taxon>Pararhodobacter</taxon>
    </lineage>
</organism>
<dbReference type="Gene3D" id="2.30.30.830">
    <property type="match status" value="1"/>
</dbReference>
<reference evidence="3 4" key="1">
    <citation type="submission" date="2018-05" db="EMBL/GenBank/DDBJ databases">
        <title>Pararhodobacter marina sp. nov., isolated from deep-sea water of the Indian Ocean.</title>
        <authorList>
            <person name="Lai Q.Sr."/>
            <person name="Liu X."/>
            <person name="Shao Z."/>
        </authorList>
    </citation>
    <scope>NUCLEOTIDE SEQUENCE [LARGE SCALE GENOMIC DNA]</scope>
    <source>
        <strain evidence="3 4">CIC4N-9</strain>
    </source>
</reference>
<dbReference type="OrthoDB" id="9988653at2"/>
<keyword evidence="2" id="KW-0472">Membrane</keyword>
<evidence type="ECO:0000313" key="4">
    <source>
        <dbReference type="Proteomes" id="UP000244940"/>
    </source>
</evidence>
<evidence type="ECO:0000256" key="1">
    <source>
        <dbReference type="SAM" id="MobiDB-lite"/>
    </source>
</evidence>
<keyword evidence="4" id="KW-1185">Reference proteome</keyword>
<feature type="transmembrane region" description="Helical" evidence="2">
    <location>
        <begin position="21"/>
        <end position="45"/>
    </location>
</feature>
<name>A0A2U2C7L3_9RHOB</name>
<dbReference type="RefSeq" id="WP_109534199.1">
    <property type="nucleotide sequence ID" value="NZ_QEYD01000009.1"/>
</dbReference>
<feature type="compositionally biased region" description="Basic and acidic residues" evidence="1">
    <location>
        <begin position="225"/>
        <end position="240"/>
    </location>
</feature>
<comment type="caution">
    <text evidence="3">The sequence shown here is derived from an EMBL/GenBank/DDBJ whole genome shotgun (WGS) entry which is preliminary data.</text>
</comment>
<feature type="compositionally biased region" description="Basic and acidic residues" evidence="1">
    <location>
        <begin position="189"/>
        <end position="202"/>
    </location>
</feature>
<dbReference type="AlphaFoldDB" id="A0A2U2C7L3"/>
<sequence length="325" mass="33952">MITATGTARAAFASRASGGRAPALALLPAGIVAGFGLGLVALALLAPAPDIPPLPAISDVASTPAPGVAGPGLDTEPETGWAPLFGTLPETPVETPVAAEPEPVAPPPDPRESVDLSTIRLRGLIVNDAEGDAFALVEGRNGIEIFRQGDILPDGFEILAVTRDGLVIDVFGEQAIIDFAENAGPVDVSRYEEPRPRLERRPPGGSRSIDLTEPPGEGAPGGDPFGRDRRDPFGRGESYGRDPYTQDPYAGDPYQQDPYAQDPYMQDPYAQDPYAQDPYTQDPYAQDPGDPSYGVPGGPGGETYGGFPDAGPSQPPDSRLMGIGR</sequence>
<proteinExistence type="predicted"/>
<keyword evidence="2" id="KW-1133">Transmembrane helix</keyword>
<dbReference type="EMBL" id="QEYD01000009">
    <property type="protein sequence ID" value="PWE27784.1"/>
    <property type="molecule type" value="Genomic_DNA"/>
</dbReference>
<feature type="region of interest" description="Disordered" evidence="1">
    <location>
        <begin position="188"/>
        <end position="325"/>
    </location>
</feature>
<dbReference type="GeneID" id="94366245"/>
<accession>A0A2U2C7L3</accession>
<evidence type="ECO:0000256" key="2">
    <source>
        <dbReference type="SAM" id="Phobius"/>
    </source>
</evidence>